<dbReference type="Proteomes" id="UP001249851">
    <property type="component" value="Unassembled WGS sequence"/>
</dbReference>
<dbReference type="InterPro" id="IPR051645">
    <property type="entry name" value="PER33/POM33_regulator"/>
</dbReference>
<evidence type="ECO:0000256" key="5">
    <source>
        <dbReference type="ARBA" id="ARBA00023136"/>
    </source>
</evidence>
<evidence type="ECO:0000256" key="1">
    <source>
        <dbReference type="ARBA" id="ARBA00004141"/>
    </source>
</evidence>
<dbReference type="PANTHER" id="PTHR12703:SF4">
    <property type="entry name" value="TRANSMEMBRANE PROTEIN 33"/>
    <property type="match status" value="1"/>
</dbReference>
<sequence length="102" mass="11648">MTNSWHWRDAKYVPSQQKVPLRSGQVGIVIPFVYYRFLGLRYASRRNPYTRLLFSELRRSVEHLAGHPRCPSSVQSLVFKFTSFIANLAPAVTTVPPPQATS</sequence>
<dbReference type="PANTHER" id="PTHR12703">
    <property type="entry name" value="TRANSMEMBRANE PROTEIN 33"/>
    <property type="match status" value="1"/>
</dbReference>
<accession>A0AAD9Q2E7</accession>
<keyword evidence="3 6" id="KW-0812">Transmembrane</keyword>
<comment type="similarity">
    <text evidence="2">Belongs to the PER33/POM33 family.</text>
</comment>
<reference evidence="6" key="1">
    <citation type="journal article" date="2023" name="G3 (Bethesda)">
        <title>Whole genome assembly and annotation of the endangered Caribbean coral Acropora cervicornis.</title>
        <authorList>
            <person name="Selwyn J.D."/>
            <person name="Vollmer S.V."/>
        </authorList>
    </citation>
    <scope>NUCLEOTIDE SEQUENCE</scope>
    <source>
        <strain evidence="6">K2</strain>
    </source>
</reference>
<comment type="caution">
    <text evidence="6">The sequence shown here is derived from an EMBL/GenBank/DDBJ whole genome shotgun (WGS) entry which is preliminary data.</text>
</comment>
<dbReference type="GO" id="GO:0005783">
    <property type="term" value="C:endoplasmic reticulum"/>
    <property type="evidence" value="ECO:0007669"/>
    <property type="project" value="TreeGrafter"/>
</dbReference>
<dbReference type="GO" id="GO:0071786">
    <property type="term" value="P:endoplasmic reticulum tubular network organization"/>
    <property type="evidence" value="ECO:0007669"/>
    <property type="project" value="TreeGrafter"/>
</dbReference>
<dbReference type="InterPro" id="IPR005344">
    <property type="entry name" value="TMEM33/Pom33"/>
</dbReference>
<gene>
    <name evidence="6" type="ORF">P5673_025371</name>
</gene>
<evidence type="ECO:0000313" key="7">
    <source>
        <dbReference type="Proteomes" id="UP001249851"/>
    </source>
</evidence>
<comment type="subcellular location">
    <subcellularLocation>
        <location evidence="1">Membrane</location>
        <topology evidence="1">Multi-pass membrane protein</topology>
    </subcellularLocation>
</comment>
<keyword evidence="5" id="KW-0472">Membrane</keyword>
<evidence type="ECO:0000313" key="6">
    <source>
        <dbReference type="EMBL" id="KAK2553393.1"/>
    </source>
</evidence>
<dbReference type="AlphaFoldDB" id="A0AAD9Q2E7"/>
<evidence type="ECO:0000256" key="3">
    <source>
        <dbReference type="ARBA" id="ARBA00022692"/>
    </source>
</evidence>
<keyword evidence="7" id="KW-1185">Reference proteome</keyword>
<organism evidence="6 7">
    <name type="scientific">Acropora cervicornis</name>
    <name type="common">Staghorn coral</name>
    <dbReference type="NCBI Taxonomy" id="6130"/>
    <lineage>
        <taxon>Eukaryota</taxon>
        <taxon>Metazoa</taxon>
        <taxon>Cnidaria</taxon>
        <taxon>Anthozoa</taxon>
        <taxon>Hexacorallia</taxon>
        <taxon>Scleractinia</taxon>
        <taxon>Astrocoeniina</taxon>
        <taxon>Acroporidae</taxon>
        <taxon>Acropora</taxon>
    </lineage>
</organism>
<evidence type="ECO:0000256" key="2">
    <source>
        <dbReference type="ARBA" id="ARBA00007322"/>
    </source>
</evidence>
<dbReference type="EMBL" id="JARQWQ010000078">
    <property type="protein sequence ID" value="KAK2553393.1"/>
    <property type="molecule type" value="Genomic_DNA"/>
</dbReference>
<dbReference type="Pfam" id="PF03661">
    <property type="entry name" value="TMEM33_Pom33"/>
    <property type="match status" value="1"/>
</dbReference>
<proteinExistence type="inferred from homology"/>
<name>A0AAD9Q2E7_ACRCE</name>
<evidence type="ECO:0000256" key="4">
    <source>
        <dbReference type="ARBA" id="ARBA00022989"/>
    </source>
</evidence>
<dbReference type="GO" id="GO:0061024">
    <property type="term" value="P:membrane organization"/>
    <property type="evidence" value="ECO:0007669"/>
    <property type="project" value="TreeGrafter"/>
</dbReference>
<keyword evidence="4" id="KW-1133">Transmembrane helix</keyword>
<dbReference type="GO" id="GO:0016020">
    <property type="term" value="C:membrane"/>
    <property type="evidence" value="ECO:0007669"/>
    <property type="project" value="UniProtKB-SubCell"/>
</dbReference>
<reference evidence="6" key="2">
    <citation type="journal article" date="2023" name="Science">
        <title>Genomic signatures of disease resistance in endangered staghorn corals.</title>
        <authorList>
            <person name="Vollmer S.V."/>
            <person name="Selwyn J.D."/>
            <person name="Despard B.A."/>
            <person name="Roesel C.L."/>
        </authorList>
    </citation>
    <scope>NUCLEOTIDE SEQUENCE</scope>
    <source>
        <strain evidence="6">K2</strain>
    </source>
</reference>
<protein>
    <submittedName>
        <fullName evidence="6">Transmembrane protein 33</fullName>
    </submittedName>
</protein>